<dbReference type="AlphaFoldDB" id="A0A1X7SRX2"/>
<dbReference type="EnsemblMetazoa" id="Aqu2.1.04887_001">
    <property type="protein sequence ID" value="Aqu2.1.04887_001"/>
    <property type="gene ID" value="Aqu2.1.04887"/>
</dbReference>
<dbReference type="Pfam" id="PF14214">
    <property type="entry name" value="Helitron_like_N"/>
    <property type="match status" value="1"/>
</dbReference>
<organism evidence="2">
    <name type="scientific">Amphimedon queenslandica</name>
    <name type="common">Sponge</name>
    <dbReference type="NCBI Taxonomy" id="400682"/>
    <lineage>
        <taxon>Eukaryota</taxon>
        <taxon>Metazoa</taxon>
        <taxon>Porifera</taxon>
        <taxon>Demospongiae</taxon>
        <taxon>Heteroscleromorpha</taxon>
        <taxon>Haplosclerida</taxon>
        <taxon>Niphatidae</taxon>
        <taxon>Amphimedon</taxon>
    </lineage>
</organism>
<accession>A0A1X7SRX2</accession>
<name>A0A1X7SRX2_AMPQE</name>
<evidence type="ECO:0000313" key="2">
    <source>
        <dbReference type="EnsemblMetazoa" id="Aqu2.1.04887_001"/>
    </source>
</evidence>
<protein>
    <recommendedName>
        <fullName evidence="1">Helitron helicase-like domain-containing protein</fullName>
    </recommendedName>
</protein>
<dbReference type="InterPro" id="IPR025476">
    <property type="entry name" value="Helitron_helicase-like"/>
</dbReference>
<proteinExistence type="predicted"/>
<sequence>MKNVCGSPPYYQRTFYDLLAMVRQVGTPTLFFTVSTADLRWPDLIQVIARQYGKFYTDEQ</sequence>
<evidence type="ECO:0000259" key="1">
    <source>
        <dbReference type="Pfam" id="PF14214"/>
    </source>
</evidence>
<dbReference type="InParanoid" id="A0A1X7SRX2"/>
<reference evidence="2" key="1">
    <citation type="submission" date="2017-05" db="UniProtKB">
        <authorList>
            <consortium name="EnsemblMetazoa"/>
        </authorList>
    </citation>
    <scope>IDENTIFICATION</scope>
</reference>
<feature type="domain" description="Helitron helicase-like" evidence="1">
    <location>
        <begin position="3"/>
        <end position="48"/>
    </location>
</feature>